<dbReference type="SUPFAM" id="SSF51735">
    <property type="entry name" value="NAD(P)-binding Rossmann-fold domains"/>
    <property type="match status" value="1"/>
</dbReference>
<keyword evidence="3" id="KW-0413">Isomerase</keyword>
<reference evidence="3" key="1">
    <citation type="journal article" date="2015" name="Proc. Natl. Acad. Sci. U.S.A.">
        <title>Networks of energetic and metabolic interactions define dynamics in microbial communities.</title>
        <authorList>
            <person name="Embree M."/>
            <person name="Liu J.K."/>
            <person name="Al-Bassam M.M."/>
            <person name="Zengler K."/>
        </authorList>
    </citation>
    <scope>NUCLEOTIDE SEQUENCE</scope>
</reference>
<dbReference type="InterPro" id="IPR036291">
    <property type="entry name" value="NAD(P)-bd_dom_sf"/>
</dbReference>
<dbReference type="Gene3D" id="3.40.50.720">
    <property type="entry name" value="NAD(P)-binding Rossmann-like Domain"/>
    <property type="match status" value="1"/>
</dbReference>
<dbReference type="CDD" id="cd05260">
    <property type="entry name" value="GDP_MD_SDR_e"/>
    <property type="match status" value="1"/>
</dbReference>
<name>A0A0W8F6Z3_9ZZZZ</name>
<evidence type="ECO:0000256" key="1">
    <source>
        <dbReference type="ARBA" id="ARBA00023239"/>
    </source>
</evidence>
<dbReference type="Pfam" id="PF01370">
    <property type="entry name" value="Epimerase"/>
    <property type="match status" value="1"/>
</dbReference>
<dbReference type="GO" id="GO:0003978">
    <property type="term" value="F:UDP-glucose 4-epimerase activity"/>
    <property type="evidence" value="ECO:0007669"/>
    <property type="project" value="UniProtKB-EC"/>
</dbReference>
<dbReference type="PANTHER" id="PTHR43715">
    <property type="entry name" value="GDP-MANNOSE 4,6-DEHYDRATASE"/>
    <property type="match status" value="1"/>
</dbReference>
<gene>
    <name evidence="3" type="ORF">ASZ90_014012</name>
</gene>
<dbReference type="Gene3D" id="3.90.25.10">
    <property type="entry name" value="UDP-galactose 4-epimerase, domain 1"/>
    <property type="match status" value="1"/>
</dbReference>
<evidence type="ECO:0000259" key="2">
    <source>
        <dbReference type="Pfam" id="PF01370"/>
    </source>
</evidence>
<proteinExistence type="predicted"/>
<dbReference type="EMBL" id="LNQE01001503">
    <property type="protein sequence ID" value="KUG16338.1"/>
    <property type="molecule type" value="Genomic_DNA"/>
</dbReference>
<dbReference type="InterPro" id="IPR001509">
    <property type="entry name" value="Epimerase_deHydtase"/>
</dbReference>
<dbReference type="GO" id="GO:0042351">
    <property type="term" value="P:'de novo' GDP-L-fucose biosynthetic process"/>
    <property type="evidence" value="ECO:0007669"/>
    <property type="project" value="TreeGrafter"/>
</dbReference>
<keyword evidence="1" id="KW-0456">Lyase</keyword>
<dbReference type="InterPro" id="IPR006368">
    <property type="entry name" value="GDP_Man_deHydtase"/>
</dbReference>
<comment type="caution">
    <text evidence="3">The sequence shown here is derived from an EMBL/GenBank/DDBJ whole genome shotgun (WGS) entry which is preliminary data.</text>
</comment>
<accession>A0A0W8F6Z3</accession>
<dbReference type="EC" id="5.1.3.2" evidence="3"/>
<protein>
    <submittedName>
        <fullName evidence="3">Udp-glucose 4-epimerase</fullName>
        <ecNumber evidence="3">5.1.3.2</ecNumber>
    </submittedName>
</protein>
<dbReference type="GO" id="GO:0008446">
    <property type="term" value="F:GDP-mannose 4,6-dehydratase activity"/>
    <property type="evidence" value="ECO:0007669"/>
    <property type="project" value="InterPro"/>
</dbReference>
<feature type="domain" description="NAD-dependent epimerase/dehydratase" evidence="2">
    <location>
        <begin position="8"/>
        <end position="272"/>
    </location>
</feature>
<organism evidence="3">
    <name type="scientific">hydrocarbon metagenome</name>
    <dbReference type="NCBI Taxonomy" id="938273"/>
    <lineage>
        <taxon>unclassified sequences</taxon>
        <taxon>metagenomes</taxon>
        <taxon>ecological metagenomes</taxon>
    </lineage>
</organism>
<dbReference type="PANTHER" id="PTHR43715:SF1">
    <property type="entry name" value="GDP-MANNOSE 4,6 DEHYDRATASE"/>
    <property type="match status" value="1"/>
</dbReference>
<evidence type="ECO:0000313" key="3">
    <source>
        <dbReference type="EMBL" id="KUG16338.1"/>
    </source>
</evidence>
<dbReference type="AlphaFoldDB" id="A0A0W8F6Z3"/>
<sequence length="410" mass="45269">MSLNNKNILITGISGFVGSYIAKTLIDQGAKVYGILRRRADGAVPNNLKRLGIAREVHLLEGDLENISSLGSALSVSRPDIVFHLGAQSFVPRSFIDPLETMSGNCEGTANLLEAIRIKDMDPVVVFAGSSEEYGLVISSKDQYKRALEKYGTVFPEPHMIPEVPISEANPLRPMSPYAVSKVYGDFLMRNYWHSYGIKTVVSRAFNHEGAGRGIMFVTSVATSQVMKLKLGETDSITIGNVNAFRDWSHVSDIVDGYMLLAEKGKYGEVYNQGSMRTNSVLSYLLISLAEAGYPVSKIETFNGGKVVEDPIAPDTKEIFGISFEKTKIDDMMLRGKLEFTLEDGGIVAYADSERIKIAFDPNRFRPAEVPILLSDTTKIEKLGFNAKCSLKEVVNDQLNHYLSEKERKG</sequence>